<dbReference type="InterPro" id="IPR000297">
    <property type="entry name" value="PPIase_PpiC"/>
</dbReference>
<feature type="signal peptide" evidence="7">
    <location>
        <begin position="1"/>
        <end position="23"/>
    </location>
</feature>
<dbReference type="GO" id="GO:0003755">
    <property type="term" value="F:peptidyl-prolyl cis-trans isomerase activity"/>
    <property type="evidence" value="ECO:0007669"/>
    <property type="project" value="UniProtKB-UniRule"/>
</dbReference>
<dbReference type="PANTHER" id="PTHR47637">
    <property type="entry name" value="CHAPERONE SURA"/>
    <property type="match status" value="1"/>
</dbReference>
<dbReference type="PANTHER" id="PTHR47637:SF1">
    <property type="entry name" value="CHAPERONE SURA"/>
    <property type="match status" value="1"/>
</dbReference>
<dbReference type="Pfam" id="PF00639">
    <property type="entry name" value="Rotamase"/>
    <property type="match status" value="2"/>
</dbReference>
<dbReference type="InterPro" id="IPR015391">
    <property type="entry name" value="SurA_N"/>
</dbReference>
<keyword evidence="5 7" id="KW-0143">Chaperone</keyword>
<evidence type="ECO:0000313" key="10">
    <source>
        <dbReference type="Proteomes" id="UP000291562"/>
    </source>
</evidence>
<evidence type="ECO:0000256" key="7">
    <source>
        <dbReference type="HAMAP-Rule" id="MF_01183"/>
    </source>
</evidence>
<dbReference type="GO" id="GO:0006457">
    <property type="term" value="P:protein folding"/>
    <property type="evidence" value="ECO:0007669"/>
    <property type="project" value="UniProtKB-UniRule"/>
</dbReference>
<dbReference type="RefSeq" id="WP_129832162.1">
    <property type="nucleotide sequence ID" value="NZ_CP035704.1"/>
</dbReference>
<keyword evidence="1 7" id="KW-0732">Signal</keyword>
<evidence type="ECO:0000256" key="3">
    <source>
        <dbReference type="ARBA" id="ARBA00022764"/>
    </source>
</evidence>
<gene>
    <name evidence="7" type="primary">surA</name>
    <name evidence="9" type="ORF">ELE36_05720</name>
</gene>
<organism evidence="9 10">
    <name type="scientific">Pseudolysobacter antarcticus</name>
    <dbReference type="NCBI Taxonomy" id="2511995"/>
    <lineage>
        <taxon>Bacteria</taxon>
        <taxon>Pseudomonadati</taxon>
        <taxon>Pseudomonadota</taxon>
        <taxon>Gammaproteobacteria</taxon>
        <taxon>Lysobacterales</taxon>
        <taxon>Rhodanobacteraceae</taxon>
        <taxon>Pseudolysobacter</taxon>
    </lineage>
</organism>
<proteinExistence type="inferred from homology"/>
<dbReference type="PROSITE" id="PS01096">
    <property type="entry name" value="PPIC_PPIASE_1"/>
    <property type="match status" value="1"/>
</dbReference>
<dbReference type="EC" id="5.2.1.8" evidence="7"/>
<dbReference type="SUPFAM" id="SSF109998">
    <property type="entry name" value="Triger factor/SurA peptide-binding domain-like"/>
    <property type="match status" value="1"/>
</dbReference>
<keyword evidence="10" id="KW-1185">Reference proteome</keyword>
<evidence type="ECO:0000256" key="2">
    <source>
        <dbReference type="ARBA" id="ARBA00022737"/>
    </source>
</evidence>
<evidence type="ECO:0000256" key="1">
    <source>
        <dbReference type="ARBA" id="ARBA00022729"/>
    </source>
</evidence>
<dbReference type="InterPro" id="IPR023058">
    <property type="entry name" value="PPIase_PpiC_CS"/>
</dbReference>
<dbReference type="Proteomes" id="UP000291562">
    <property type="component" value="Chromosome"/>
</dbReference>
<reference evidence="9 10" key="1">
    <citation type="submission" date="2019-01" db="EMBL/GenBank/DDBJ databases">
        <title>Pseudolysobacter antarctica gen. nov., sp. nov., isolated from Fildes Peninsula, Antarctica.</title>
        <authorList>
            <person name="Wei Z."/>
            <person name="Peng F."/>
        </authorList>
    </citation>
    <scope>NUCLEOTIDE SEQUENCE [LARGE SCALE GENOMIC DNA]</scope>
    <source>
        <strain evidence="9 10">AQ6-296</strain>
    </source>
</reference>
<dbReference type="Gene3D" id="3.10.50.40">
    <property type="match status" value="2"/>
</dbReference>
<protein>
    <recommendedName>
        <fullName evidence="7">Chaperone SurA</fullName>
    </recommendedName>
    <alternativeName>
        <fullName evidence="7">Peptidyl-prolyl cis-trans isomerase SurA</fullName>
        <shortName evidence="7">PPIase SurA</shortName>
        <ecNumber evidence="7">5.2.1.8</ecNumber>
    </alternativeName>
    <alternativeName>
        <fullName evidence="7">Rotamase SurA</fullName>
    </alternativeName>
</protein>
<comment type="function">
    <text evidence="7">Chaperone involved in the correct folding and assembly of outer membrane proteins. Recognizes specific patterns of aromatic residues and the orientation of their side chains, which are found more frequently in integral outer membrane proteins. May act in both early periplasmic and late outer membrane-associated steps of protein maturation.</text>
</comment>
<evidence type="ECO:0000259" key="8">
    <source>
        <dbReference type="PROSITE" id="PS50198"/>
    </source>
</evidence>
<feature type="chain" id="PRO_5019597784" description="Chaperone SurA" evidence="7">
    <location>
        <begin position="24"/>
        <end position="444"/>
    </location>
</feature>
<keyword evidence="3 7" id="KW-0574">Periplasm</keyword>
<dbReference type="InterPro" id="IPR027304">
    <property type="entry name" value="Trigger_fact/SurA_dom_sf"/>
</dbReference>
<feature type="domain" description="PpiC" evidence="8">
    <location>
        <begin position="284"/>
        <end position="383"/>
    </location>
</feature>
<dbReference type="KEGG" id="xbc:ELE36_05720"/>
<dbReference type="GO" id="GO:0042277">
    <property type="term" value="F:peptide binding"/>
    <property type="evidence" value="ECO:0007669"/>
    <property type="project" value="InterPro"/>
</dbReference>
<keyword evidence="6 7" id="KW-0413">Isomerase</keyword>
<dbReference type="HAMAP" id="MF_01183">
    <property type="entry name" value="Chaperone_SurA"/>
    <property type="match status" value="1"/>
</dbReference>
<comment type="subcellular location">
    <subcellularLocation>
        <location evidence="7">Periplasm</location>
    </subcellularLocation>
    <text evidence="7">Is capable of associating with the outer membrane.</text>
</comment>
<dbReference type="AlphaFoldDB" id="A0A411HHC6"/>
<comment type="catalytic activity">
    <reaction evidence="7">
        <text>[protein]-peptidylproline (omega=180) = [protein]-peptidylproline (omega=0)</text>
        <dbReference type="Rhea" id="RHEA:16237"/>
        <dbReference type="Rhea" id="RHEA-COMP:10747"/>
        <dbReference type="Rhea" id="RHEA-COMP:10748"/>
        <dbReference type="ChEBI" id="CHEBI:83833"/>
        <dbReference type="ChEBI" id="CHEBI:83834"/>
        <dbReference type="EC" id="5.2.1.8"/>
    </reaction>
</comment>
<comment type="domain">
    <text evidence="7">The PPIase activity resides only in the second parvulin domain. The N-terminal region and the C-terminal tail are necessary and sufficient for the chaperone activity of SurA. The PPIase activity is dispensable for SurA to function as a chaperone. The N-terminal region and the C-terminal tail are also required for porin recognition.</text>
</comment>
<name>A0A411HHC6_9GAMM</name>
<dbReference type="InterPro" id="IPR023034">
    <property type="entry name" value="PPIase_SurA"/>
</dbReference>
<evidence type="ECO:0000313" key="9">
    <source>
        <dbReference type="EMBL" id="QBB69903.1"/>
    </source>
</evidence>
<dbReference type="InterPro" id="IPR046357">
    <property type="entry name" value="PPIase_dom_sf"/>
</dbReference>
<dbReference type="InterPro" id="IPR050280">
    <property type="entry name" value="OMP_Chaperone_SurA"/>
</dbReference>
<dbReference type="GO" id="GO:0051082">
    <property type="term" value="F:unfolded protein binding"/>
    <property type="evidence" value="ECO:0007669"/>
    <property type="project" value="UniProtKB-UniRule"/>
</dbReference>
<keyword evidence="4 7" id="KW-0697">Rotamase</keyword>
<evidence type="ECO:0000256" key="6">
    <source>
        <dbReference type="ARBA" id="ARBA00023235"/>
    </source>
</evidence>
<keyword evidence="2 7" id="KW-0677">Repeat</keyword>
<dbReference type="EMBL" id="CP035704">
    <property type="protein sequence ID" value="QBB69903.1"/>
    <property type="molecule type" value="Genomic_DNA"/>
</dbReference>
<dbReference type="PROSITE" id="PS50198">
    <property type="entry name" value="PPIC_PPIASE_2"/>
    <property type="match status" value="2"/>
</dbReference>
<dbReference type="GO" id="GO:0050821">
    <property type="term" value="P:protein stabilization"/>
    <property type="evidence" value="ECO:0007669"/>
    <property type="project" value="InterPro"/>
</dbReference>
<dbReference type="GO" id="GO:0043165">
    <property type="term" value="P:Gram-negative-bacterium-type cell outer membrane assembly"/>
    <property type="evidence" value="ECO:0007669"/>
    <property type="project" value="InterPro"/>
</dbReference>
<dbReference type="SUPFAM" id="SSF54534">
    <property type="entry name" value="FKBP-like"/>
    <property type="match status" value="2"/>
</dbReference>
<evidence type="ECO:0000256" key="4">
    <source>
        <dbReference type="ARBA" id="ARBA00023110"/>
    </source>
</evidence>
<dbReference type="OrthoDB" id="14196at2"/>
<feature type="domain" description="PpiC" evidence="8">
    <location>
        <begin position="174"/>
        <end position="275"/>
    </location>
</feature>
<accession>A0A411HHC6</accession>
<dbReference type="GO" id="GO:0030288">
    <property type="term" value="C:outer membrane-bounded periplasmic space"/>
    <property type="evidence" value="ECO:0007669"/>
    <property type="project" value="InterPro"/>
</dbReference>
<dbReference type="Pfam" id="PF09312">
    <property type="entry name" value="SurA_N"/>
    <property type="match status" value="1"/>
</dbReference>
<dbReference type="Gene3D" id="1.10.4030.10">
    <property type="entry name" value="Porin chaperone SurA, peptide-binding domain"/>
    <property type="match status" value="1"/>
</dbReference>
<sequence precursor="true">MQRLFASLILALVCISASPVLRAQILTAEPLDRIAAVVEDDVILRSELDAAINNVLAQYANNPQKLPPRDVLETQVLERLVMLRLQVQRGSTTGIRVSDAETEQAMQRVADSNKATLAQMRASLEAQGLSFDEFRKTLREQLIVQKLQQRIVQSRVNVTDAEVDTLLASGGGHKGELHIANILISVPDGASPEAVQIARDKAEKVRKEIDGGMDFAAAAIRYSDGQNALEGGDLGWRRHDEVPEAFVDLVQNLSPGEITRPVRGPSGFHILKLVDKREQGKQVVAEYHARHIMFKMSEVVTSEDAQKKVRAARKRITDGEDFAKVAKEVSQDGNSANQGGDMGWFQAEQYGPMVGKVIVSLKDDQISEPFQTDLGWHILQRLGERNTDRTNDMAREQARDTLRNRKAEDEYETFLRQLRAESFVDVRLPGAAKPDKTEAAETVK</sequence>
<evidence type="ECO:0000256" key="5">
    <source>
        <dbReference type="ARBA" id="ARBA00023186"/>
    </source>
</evidence>